<evidence type="ECO:0000313" key="2">
    <source>
        <dbReference type="Proteomes" id="UP000887013"/>
    </source>
</evidence>
<proteinExistence type="predicted"/>
<evidence type="ECO:0000313" key="1">
    <source>
        <dbReference type="EMBL" id="GFS80233.1"/>
    </source>
</evidence>
<organism evidence="1 2">
    <name type="scientific">Nephila pilipes</name>
    <name type="common">Giant wood spider</name>
    <name type="synonym">Nephila maculata</name>
    <dbReference type="NCBI Taxonomy" id="299642"/>
    <lineage>
        <taxon>Eukaryota</taxon>
        <taxon>Metazoa</taxon>
        <taxon>Ecdysozoa</taxon>
        <taxon>Arthropoda</taxon>
        <taxon>Chelicerata</taxon>
        <taxon>Arachnida</taxon>
        <taxon>Araneae</taxon>
        <taxon>Araneomorphae</taxon>
        <taxon>Entelegynae</taxon>
        <taxon>Araneoidea</taxon>
        <taxon>Nephilidae</taxon>
        <taxon>Nephila</taxon>
    </lineage>
</organism>
<reference evidence="1" key="1">
    <citation type="submission" date="2020-08" db="EMBL/GenBank/DDBJ databases">
        <title>Multicomponent nature underlies the extraordinary mechanical properties of spider dragline silk.</title>
        <authorList>
            <person name="Kono N."/>
            <person name="Nakamura H."/>
            <person name="Mori M."/>
            <person name="Yoshida Y."/>
            <person name="Ohtoshi R."/>
            <person name="Malay A.D."/>
            <person name="Moran D.A.P."/>
            <person name="Tomita M."/>
            <person name="Numata K."/>
            <person name="Arakawa K."/>
        </authorList>
    </citation>
    <scope>NUCLEOTIDE SEQUENCE</scope>
</reference>
<accession>A0A8X6MVQ9</accession>
<name>A0A8X6MVQ9_NEPPI</name>
<gene>
    <name evidence="1" type="ORF">NPIL_375711</name>
</gene>
<comment type="caution">
    <text evidence="1">The sequence shown here is derived from an EMBL/GenBank/DDBJ whole genome shotgun (WGS) entry which is preliminary data.</text>
</comment>
<dbReference type="EMBL" id="BMAW01097540">
    <property type="protein sequence ID" value="GFS80233.1"/>
    <property type="molecule type" value="Genomic_DNA"/>
</dbReference>
<dbReference type="AlphaFoldDB" id="A0A8X6MVQ9"/>
<keyword evidence="2" id="KW-1185">Reference proteome</keyword>
<sequence length="93" mass="10939">MACRRYVLRQTRCTQTIIWWETLCRRDDSGPNDRKLFDSQEVWNGEVMTRVWKTSNDGLGGGGHPSQIEGFVKKLFCKIGTIFRNFHKCYTYV</sequence>
<dbReference type="Proteomes" id="UP000887013">
    <property type="component" value="Unassembled WGS sequence"/>
</dbReference>
<protein>
    <submittedName>
        <fullName evidence="1">Uncharacterized protein</fullName>
    </submittedName>
</protein>